<evidence type="ECO:0000313" key="2">
    <source>
        <dbReference type="EMBL" id="PRP77653.1"/>
    </source>
</evidence>
<sequence length="57" mass="6319">MENKDALLRLLGDRGRVDSTLMLLPALYPSCVLCAPCGTFPFFSKSTGLQHRVVCYL</sequence>
<reference evidence="2 3" key="1">
    <citation type="journal article" date="2018" name="Genome Biol. Evol.">
        <title>Multiple Roots of Fruiting Body Formation in Amoebozoa.</title>
        <authorList>
            <person name="Hillmann F."/>
            <person name="Forbes G."/>
            <person name="Novohradska S."/>
            <person name="Ferling I."/>
            <person name="Riege K."/>
            <person name="Groth M."/>
            <person name="Westermann M."/>
            <person name="Marz M."/>
            <person name="Spaller T."/>
            <person name="Winckler T."/>
            <person name="Schaap P."/>
            <person name="Glockner G."/>
        </authorList>
    </citation>
    <scope>NUCLEOTIDE SEQUENCE [LARGE SCALE GENOMIC DNA]</scope>
    <source>
        <strain evidence="2 3">Jena</strain>
    </source>
</reference>
<name>A0A2P6N129_9EUKA</name>
<accession>A0A2P6N129</accession>
<protein>
    <submittedName>
        <fullName evidence="2">Uncharacterized protein</fullName>
    </submittedName>
</protein>
<dbReference type="EMBL" id="MDYQ01000257">
    <property type="protein sequence ID" value="PRP77653.1"/>
    <property type="molecule type" value="Genomic_DNA"/>
</dbReference>
<evidence type="ECO:0000256" key="1">
    <source>
        <dbReference type="SAM" id="Phobius"/>
    </source>
</evidence>
<comment type="caution">
    <text evidence="2">The sequence shown here is derived from an EMBL/GenBank/DDBJ whole genome shotgun (WGS) entry which is preliminary data.</text>
</comment>
<dbReference type="InParanoid" id="A0A2P6N129"/>
<keyword evidence="1" id="KW-1133">Transmembrane helix</keyword>
<keyword evidence="3" id="KW-1185">Reference proteome</keyword>
<keyword evidence="1" id="KW-0472">Membrane</keyword>
<evidence type="ECO:0000313" key="3">
    <source>
        <dbReference type="Proteomes" id="UP000241769"/>
    </source>
</evidence>
<organism evidence="2 3">
    <name type="scientific">Planoprotostelium fungivorum</name>
    <dbReference type="NCBI Taxonomy" id="1890364"/>
    <lineage>
        <taxon>Eukaryota</taxon>
        <taxon>Amoebozoa</taxon>
        <taxon>Evosea</taxon>
        <taxon>Variosea</taxon>
        <taxon>Cavosteliida</taxon>
        <taxon>Cavosteliaceae</taxon>
        <taxon>Planoprotostelium</taxon>
    </lineage>
</organism>
<dbReference type="AlphaFoldDB" id="A0A2P6N129"/>
<keyword evidence="1" id="KW-0812">Transmembrane</keyword>
<feature type="transmembrane region" description="Helical" evidence="1">
    <location>
        <begin position="21"/>
        <end position="43"/>
    </location>
</feature>
<gene>
    <name evidence="2" type="ORF">PROFUN_00514</name>
</gene>
<proteinExistence type="predicted"/>
<dbReference type="Proteomes" id="UP000241769">
    <property type="component" value="Unassembled WGS sequence"/>
</dbReference>